<gene>
    <name evidence="6" type="primary">atsA_265</name>
    <name evidence="6" type="ORF">SCARR_05593</name>
</gene>
<dbReference type="GO" id="GO:0046872">
    <property type="term" value="F:metal ion binding"/>
    <property type="evidence" value="ECO:0007669"/>
    <property type="project" value="UniProtKB-KW"/>
</dbReference>
<evidence type="ECO:0000313" key="7">
    <source>
        <dbReference type="Proteomes" id="UP000346198"/>
    </source>
</evidence>
<keyword evidence="4" id="KW-0106">Calcium</keyword>
<evidence type="ECO:0000313" key="6">
    <source>
        <dbReference type="EMBL" id="VGO23486.1"/>
    </source>
</evidence>
<keyword evidence="2" id="KW-0479">Metal-binding</keyword>
<dbReference type="InterPro" id="IPR017850">
    <property type="entry name" value="Alkaline_phosphatase_core_sf"/>
</dbReference>
<evidence type="ECO:0000256" key="4">
    <source>
        <dbReference type="ARBA" id="ARBA00022837"/>
    </source>
</evidence>
<dbReference type="RefSeq" id="WP_136065901.1">
    <property type="nucleotide sequence ID" value="NZ_CAAHFH010000004.1"/>
</dbReference>
<dbReference type="SUPFAM" id="SSF53649">
    <property type="entry name" value="Alkaline phosphatase-like"/>
    <property type="match status" value="1"/>
</dbReference>
<comment type="similarity">
    <text evidence="1">Belongs to the sulfatase family.</text>
</comment>
<dbReference type="Gene3D" id="3.40.720.10">
    <property type="entry name" value="Alkaline Phosphatase, subunit A"/>
    <property type="match status" value="1"/>
</dbReference>
<dbReference type="InterPro" id="IPR000917">
    <property type="entry name" value="Sulfatase_N"/>
</dbReference>
<dbReference type="Gene3D" id="3.30.1120.10">
    <property type="match status" value="1"/>
</dbReference>
<keyword evidence="3" id="KW-0378">Hydrolase</keyword>
<reference evidence="6 7" key="1">
    <citation type="submission" date="2019-04" db="EMBL/GenBank/DDBJ databases">
        <authorList>
            <person name="Van Vliet M D."/>
        </authorList>
    </citation>
    <scope>NUCLEOTIDE SEQUENCE [LARGE SCALE GENOMIC DNA]</scope>
    <source>
        <strain evidence="6 7">F21</strain>
    </source>
</reference>
<dbReference type="PROSITE" id="PS00149">
    <property type="entry name" value="SULFATASE_2"/>
    <property type="match status" value="1"/>
</dbReference>
<accession>A0A6C2UXA5</accession>
<evidence type="ECO:0000256" key="2">
    <source>
        <dbReference type="ARBA" id="ARBA00022723"/>
    </source>
</evidence>
<dbReference type="InterPro" id="IPR024607">
    <property type="entry name" value="Sulfatase_CS"/>
</dbReference>
<evidence type="ECO:0000259" key="5">
    <source>
        <dbReference type="Pfam" id="PF00884"/>
    </source>
</evidence>
<dbReference type="Pfam" id="PF00884">
    <property type="entry name" value="Sulfatase"/>
    <property type="match status" value="1"/>
</dbReference>
<dbReference type="PANTHER" id="PTHR42693:SF53">
    <property type="entry name" value="ENDO-4-O-SULFATASE"/>
    <property type="match status" value="1"/>
</dbReference>
<name>A0A6C2UXA5_9BACT</name>
<keyword evidence="7" id="KW-1185">Reference proteome</keyword>
<protein>
    <submittedName>
        <fullName evidence="6">Arylsulfatase</fullName>
    </submittedName>
</protein>
<dbReference type="PANTHER" id="PTHR42693">
    <property type="entry name" value="ARYLSULFATASE FAMILY MEMBER"/>
    <property type="match status" value="1"/>
</dbReference>
<organism evidence="6 7">
    <name type="scientific">Pontiella sulfatireligans</name>
    <dbReference type="NCBI Taxonomy" id="2750658"/>
    <lineage>
        <taxon>Bacteria</taxon>
        <taxon>Pseudomonadati</taxon>
        <taxon>Kiritimatiellota</taxon>
        <taxon>Kiritimatiellia</taxon>
        <taxon>Kiritimatiellales</taxon>
        <taxon>Pontiellaceae</taxon>
        <taxon>Pontiella</taxon>
    </lineage>
</organism>
<dbReference type="GO" id="GO:0004065">
    <property type="term" value="F:arylsulfatase activity"/>
    <property type="evidence" value="ECO:0007669"/>
    <property type="project" value="TreeGrafter"/>
</dbReference>
<evidence type="ECO:0000256" key="3">
    <source>
        <dbReference type="ARBA" id="ARBA00022801"/>
    </source>
</evidence>
<feature type="domain" description="Sulfatase N-terminal" evidence="5">
    <location>
        <begin position="26"/>
        <end position="357"/>
    </location>
</feature>
<dbReference type="AlphaFoldDB" id="A0A6C2UXA5"/>
<dbReference type="EMBL" id="CAAHFH010000004">
    <property type="protein sequence ID" value="VGO23486.1"/>
    <property type="molecule type" value="Genomic_DNA"/>
</dbReference>
<dbReference type="InterPro" id="IPR050738">
    <property type="entry name" value="Sulfatase"/>
</dbReference>
<dbReference type="Proteomes" id="UP000346198">
    <property type="component" value="Unassembled WGS sequence"/>
</dbReference>
<proteinExistence type="inferred from homology"/>
<evidence type="ECO:0000256" key="1">
    <source>
        <dbReference type="ARBA" id="ARBA00008779"/>
    </source>
</evidence>
<sequence length="491" mass="54476">MKQWLHVFVVGLVFVASATLVEGSKPNILIILADDLGYGDVGFTGSKEIFTPQLDALAKGGVVCENGYVTHSYCGPSRAGLLTGRCQARFGMEINATYSPYDQFMGLPMDETTFGKRLQSAGYRTGIIGKWHVGAAPNHHPNSRGFDYFYGFLSGGHSYWPESVSTTTPLLLENGKLNYGANEGTMLPLLRNNNTGEFNEYLTTALSRDAARFVKETDKPFCLYLAYNAPHSPLEAPKETIAKYKHIKDRKRRIYAAMVDEMDRGIGMVVDALKETGKFDNTLIFFLSDNGGVGTPPWNPYENWANNGPFRQGKASWMEGGIHVPYLVHWPKRIKAGTFDGLVSALDITATAVALAGGDTSGKPLDGVNLVPYLNGQQKGSPHAALYWRERNSTSWAVRTPTAKFVKNAWEGGKLCVFDMVNDPYESENIIDKAPEKRAALAKLWNDWNAGNKANVLLHAYDYQKERLNMYEELYKKQLEKAAKTKPVVIQ</sequence>